<comment type="similarity">
    <text evidence="1">Belongs to the sigma-70 factor family. ECF subfamily.</text>
</comment>
<dbReference type="RefSeq" id="WP_068683483.1">
    <property type="nucleotide sequence ID" value="NZ_LYPA01000059.1"/>
</dbReference>
<dbReference type="InterPro" id="IPR013249">
    <property type="entry name" value="RNA_pol_sigma70_r4_t2"/>
</dbReference>
<reference evidence="8 9" key="1">
    <citation type="submission" date="2016-05" db="EMBL/GenBank/DDBJ databases">
        <title>Paenibacillus oryzae. sp. nov., isolated from the rice root.</title>
        <authorList>
            <person name="Zhang J."/>
            <person name="Zhang X."/>
        </authorList>
    </citation>
    <scope>NUCLEOTIDE SEQUENCE [LARGE SCALE GENOMIC DNA]</scope>
    <source>
        <strain evidence="8 9">1DrF-4</strain>
    </source>
</reference>
<dbReference type="InterPro" id="IPR013325">
    <property type="entry name" value="RNA_pol_sigma_r2"/>
</dbReference>
<evidence type="ECO:0008006" key="10">
    <source>
        <dbReference type="Google" id="ProtNLM"/>
    </source>
</evidence>
<dbReference type="NCBIfam" id="TIGR02937">
    <property type="entry name" value="sigma70-ECF"/>
    <property type="match status" value="1"/>
</dbReference>
<comment type="caution">
    <text evidence="8">The sequence shown here is derived from an EMBL/GenBank/DDBJ whole genome shotgun (WGS) entry which is preliminary data.</text>
</comment>
<evidence type="ECO:0000256" key="1">
    <source>
        <dbReference type="ARBA" id="ARBA00010641"/>
    </source>
</evidence>
<dbReference type="GO" id="GO:0006352">
    <property type="term" value="P:DNA-templated transcription initiation"/>
    <property type="evidence" value="ECO:0007669"/>
    <property type="project" value="InterPro"/>
</dbReference>
<dbReference type="STRING" id="1844972.A7K91_20100"/>
<accession>A0A1A5YI64</accession>
<evidence type="ECO:0000313" key="8">
    <source>
        <dbReference type="EMBL" id="OBR65287.1"/>
    </source>
</evidence>
<dbReference type="Proteomes" id="UP000092024">
    <property type="component" value="Unassembled WGS sequence"/>
</dbReference>
<feature type="domain" description="RNA polymerase sigma-70 region 2" evidence="6">
    <location>
        <begin position="22"/>
        <end position="90"/>
    </location>
</feature>
<dbReference type="InterPro" id="IPR014284">
    <property type="entry name" value="RNA_pol_sigma-70_dom"/>
</dbReference>
<evidence type="ECO:0000259" key="6">
    <source>
        <dbReference type="Pfam" id="PF04542"/>
    </source>
</evidence>
<dbReference type="GO" id="GO:0016987">
    <property type="term" value="F:sigma factor activity"/>
    <property type="evidence" value="ECO:0007669"/>
    <property type="project" value="UniProtKB-KW"/>
</dbReference>
<sequence length="186" mass="22128">MEIKEHIEQILQGNPEAFEVIVRLYEKKIFSFCYFMLGNRQEAEDAAQEVFFKAYRNLESYRHESDDLFLAWLYKIASNHCSTLLKRKQRWHLLMPLFRSDGSEKSAEQVFSDQTYVQLQLLKGLTASEREILALRVLEDRPFQDISAILGISSAAIRKRYERIKAKLKKNQSQMEDARYEQRFEY</sequence>
<dbReference type="SUPFAM" id="SSF88659">
    <property type="entry name" value="Sigma3 and sigma4 domains of RNA polymerase sigma factors"/>
    <property type="match status" value="1"/>
</dbReference>
<dbReference type="Pfam" id="PF08281">
    <property type="entry name" value="Sigma70_r4_2"/>
    <property type="match status" value="1"/>
</dbReference>
<dbReference type="SUPFAM" id="SSF88946">
    <property type="entry name" value="Sigma2 domain of RNA polymerase sigma factors"/>
    <property type="match status" value="1"/>
</dbReference>
<gene>
    <name evidence="8" type="ORF">A7K91_20100</name>
</gene>
<dbReference type="CDD" id="cd06171">
    <property type="entry name" value="Sigma70_r4"/>
    <property type="match status" value="1"/>
</dbReference>
<dbReference type="EMBL" id="LYPA01000059">
    <property type="protein sequence ID" value="OBR65287.1"/>
    <property type="molecule type" value="Genomic_DNA"/>
</dbReference>
<keyword evidence="5" id="KW-0804">Transcription</keyword>
<dbReference type="Pfam" id="PF04542">
    <property type="entry name" value="Sigma70_r2"/>
    <property type="match status" value="1"/>
</dbReference>
<keyword evidence="4" id="KW-0238">DNA-binding</keyword>
<evidence type="ECO:0000256" key="2">
    <source>
        <dbReference type="ARBA" id="ARBA00023015"/>
    </source>
</evidence>
<dbReference type="InterPro" id="IPR013324">
    <property type="entry name" value="RNA_pol_sigma_r3/r4-like"/>
</dbReference>
<evidence type="ECO:0000313" key="9">
    <source>
        <dbReference type="Proteomes" id="UP000092024"/>
    </source>
</evidence>
<keyword evidence="9" id="KW-1185">Reference proteome</keyword>
<dbReference type="PANTHER" id="PTHR43133:SF8">
    <property type="entry name" value="RNA POLYMERASE SIGMA FACTOR HI_1459-RELATED"/>
    <property type="match status" value="1"/>
</dbReference>
<evidence type="ECO:0000256" key="3">
    <source>
        <dbReference type="ARBA" id="ARBA00023082"/>
    </source>
</evidence>
<evidence type="ECO:0000256" key="5">
    <source>
        <dbReference type="ARBA" id="ARBA00023163"/>
    </source>
</evidence>
<dbReference type="InterPro" id="IPR007627">
    <property type="entry name" value="RNA_pol_sigma70_r2"/>
</dbReference>
<evidence type="ECO:0000256" key="4">
    <source>
        <dbReference type="ARBA" id="ARBA00023125"/>
    </source>
</evidence>
<name>A0A1A5YI64_9BACL</name>
<dbReference type="InterPro" id="IPR036388">
    <property type="entry name" value="WH-like_DNA-bd_sf"/>
</dbReference>
<dbReference type="AlphaFoldDB" id="A0A1A5YI64"/>
<organism evidence="8 9">
    <name type="scientific">Paenibacillus oryzae</name>
    <dbReference type="NCBI Taxonomy" id="1844972"/>
    <lineage>
        <taxon>Bacteria</taxon>
        <taxon>Bacillati</taxon>
        <taxon>Bacillota</taxon>
        <taxon>Bacilli</taxon>
        <taxon>Bacillales</taxon>
        <taxon>Paenibacillaceae</taxon>
        <taxon>Paenibacillus</taxon>
    </lineage>
</organism>
<proteinExistence type="inferred from homology"/>
<protein>
    <recommendedName>
        <fullName evidence="10">RNA polymerase</fullName>
    </recommendedName>
</protein>
<dbReference type="Gene3D" id="1.10.1740.10">
    <property type="match status" value="1"/>
</dbReference>
<dbReference type="OrthoDB" id="2732687at2"/>
<keyword evidence="2" id="KW-0805">Transcription regulation</keyword>
<dbReference type="Gene3D" id="1.10.10.10">
    <property type="entry name" value="Winged helix-like DNA-binding domain superfamily/Winged helix DNA-binding domain"/>
    <property type="match status" value="1"/>
</dbReference>
<dbReference type="PANTHER" id="PTHR43133">
    <property type="entry name" value="RNA POLYMERASE ECF-TYPE SIGMA FACTO"/>
    <property type="match status" value="1"/>
</dbReference>
<feature type="domain" description="RNA polymerase sigma factor 70 region 4 type 2" evidence="7">
    <location>
        <begin position="120"/>
        <end position="168"/>
    </location>
</feature>
<keyword evidence="3" id="KW-0731">Sigma factor</keyword>
<dbReference type="InterPro" id="IPR039425">
    <property type="entry name" value="RNA_pol_sigma-70-like"/>
</dbReference>
<dbReference type="GO" id="GO:0003677">
    <property type="term" value="F:DNA binding"/>
    <property type="evidence" value="ECO:0007669"/>
    <property type="project" value="UniProtKB-KW"/>
</dbReference>
<evidence type="ECO:0000259" key="7">
    <source>
        <dbReference type="Pfam" id="PF08281"/>
    </source>
</evidence>